<dbReference type="EMBL" id="PEMJ01000103">
    <property type="protein sequence ID" value="RTI16058.1"/>
    <property type="molecule type" value="Genomic_DNA"/>
</dbReference>
<evidence type="ECO:0000313" key="2">
    <source>
        <dbReference type="Proteomes" id="UP000287155"/>
    </source>
</evidence>
<dbReference type="Proteomes" id="UP000287155">
    <property type="component" value="Unassembled WGS sequence"/>
</dbReference>
<evidence type="ECO:0000313" key="1">
    <source>
        <dbReference type="EMBL" id="RTI16058.1"/>
    </source>
</evidence>
<gene>
    <name evidence="1" type="ORF">CSW27_04470</name>
</gene>
<organism evidence="1 2">
    <name type="scientific">Thermus scotoductus</name>
    <dbReference type="NCBI Taxonomy" id="37636"/>
    <lineage>
        <taxon>Bacteria</taxon>
        <taxon>Thermotogati</taxon>
        <taxon>Deinococcota</taxon>
        <taxon>Deinococci</taxon>
        <taxon>Thermales</taxon>
        <taxon>Thermaceae</taxon>
        <taxon>Thermus</taxon>
    </lineage>
</organism>
<reference evidence="1 2" key="1">
    <citation type="journal article" date="2019" name="Extremophiles">
        <title>Biogeography of thermophiles and predominance of Thermus scotoductus in domestic water heaters.</title>
        <authorList>
            <person name="Wilpiszeski R.L."/>
            <person name="Zhang Z."/>
            <person name="House C.H."/>
        </authorList>
    </citation>
    <scope>NUCLEOTIDE SEQUENCE [LARGE SCALE GENOMIC DNA]</scope>
    <source>
        <strain evidence="1 2">14_S14</strain>
    </source>
</reference>
<comment type="caution">
    <text evidence="1">The sequence shown here is derived from an EMBL/GenBank/DDBJ whole genome shotgun (WGS) entry which is preliminary data.</text>
</comment>
<sequence length="69" mass="7861">MFLYLKSQNKLLNLERVVEVRLEGNALVFLLDHGAVRVDFPTPEEARGALEALMVELVLKKGMIPLRQK</sequence>
<protein>
    <submittedName>
        <fullName evidence="1">Uncharacterized protein</fullName>
    </submittedName>
</protein>
<dbReference type="RefSeq" id="WP_216641310.1">
    <property type="nucleotide sequence ID" value="NZ_PEMJ01000103.1"/>
</dbReference>
<accession>A0A430V153</accession>
<proteinExistence type="predicted"/>
<name>A0A430V153_THESC</name>
<dbReference type="AlphaFoldDB" id="A0A430V153"/>